<dbReference type="EMBL" id="PQXI01000198">
    <property type="protein sequence ID" value="TGO21812.1"/>
    <property type="molecule type" value="Genomic_DNA"/>
</dbReference>
<dbReference type="AlphaFoldDB" id="A0A4Z1FG92"/>
<keyword evidence="3" id="KW-1185">Reference proteome</keyword>
<dbReference type="Proteomes" id="UP000297910">
    <property type="component" value="Unassembled WGS sequence"/>
</dbReference>
<keyword evidence="1" id="KW-0175">Coiled coil</keyword>
<proteinExistence type="predicted"/>
<organism evidence="2 3">
    <name type="scientific">Botrytis paeoniae</name>
    <dbReference type="NCBI Taxonomy" id="278948"/>
    <lineage>
        <taxon>Eukaryota</taxon>
        <taxon>Fungi</taxon>
        <taxon>Dikarya</taxon>
        <taxon>Ascomycota</taxon>
        <taxon>Pezizomycotina</taxon>
        <taxon>Leotiomycetes</taxon>
        <taxon>Helotiales</taxon>
        <taxon>Sclerotiniaceae</taxon>
        <taxon>Botrytis</taxon>
    </lineage>
</organism>
<evidence type="ECO:0000313" key="3">
    <source>
        <dbReference type="Proteomes" id="UP000297910"/>
    </source>
</evidence>
<evidence type="ECO:0000313" key="2">
    <source>
        <dbReference type="EMBL" id="TGO21812.1"/>
    </source>
</evidence>
<reference evidence="2 3" key="1">
    <citation type="submission" date="2017-12" db="EMBL/GenBank/DDBJ databases">
        <title>Comparative genomics of Botrytis spp.</title>
        <authorList>
            <person name="Valero-Jimenez C.A."/>
            <person name="Tapia P."/>
            <person name="Veloso J."/>
            <person name="Silva-Moreno E."/>
            <person name="Staats M."/>
            <person name="Valdes J.H."/>
            <person name="Van Kan J.A.L."/>
        </authorList>
    </citation>
    <scope>NUCLEOTIDE SEQUENCE [LARGE SCALE GENOMIC DNA]</scope>
    <source>
        <strain evidence="2 3">Bp0003</strain>
    </source>
</reference>
<comment type="caution">
    <text evidence="2">The sequence shown here is derived from an EMBL/GenBank/DDBJ whole genome shotgun (WGS) entry which is preliminary data.</text>
</comment>
<protein>
    <submittedName>
        <fullName evidence="2">Uncharacterized protein</fullName>
    </submittedName>
</protein>
<accession>A0A4Z1FG92</accession>
<feature type="coiled-coil region" evidence="1">
    <location>
        <begin position="75"/>
        <end position="109"/>
    </location>
</feature>
<evidence type="ECO:0000256" key="1">
    <source>
        <dbReference type="SAM" id="Coils"/>
    </source>
</evidence>
<gene>
    <name evidence="2" type="ORF">BPAE_0199g00060</name>
</gene>
<name>A0A4Z1FG92_9HELO</name>
<sequence>MLIIAKSVTVEAGFGSFSTLMFVSMPVPIWGYLGRDAAISLVVIKKGILNIKDPSYSDNERNEPVNTKRGLSEAINVCNNRMQSMELQIRGLRNDLSESNRKKRKLRRERDYSLRIIEYYGRMNLKGMCKTKEGGADDKRLRLNRSDFGIRYYLVEPENQILPNQSPENLGDKYSLEEKKKMTQNIETETSRNRNLLLTNEQEPRNLGLVDSKQVTSPRTIVYRRREKYELSSERDLASRLMEDSNRGDKAKKVGSHSYGPDIRPLAMSKIKDDLLKHLNLDVETYALMARETDIVYRWLVAEKQHLKQNCKGKRPYDWCDIVERSKDEAMKLVAQNATDQTAYYWGLDRPTLDCPNWISRWFLYHRFRYRD</sequence>